<feature type="domain" description="PAS" evidence="7">
    <location>
        <begin position="194"/>
        <end position="238"/>
    </location>
</feature>
<dbReference type="Gene3D" id="3.40.50.300">
    <property type="entry name" value="P-loop containing nucleotide triphosphate hydrolases"/>
    <property type="match status" value="1"/>
</dbReference>
<dbReference type="Pfam" id="PF25601">
    <property type="entry name" value="AAA_lid_14"/>
    <property type="match status" value="1"/>
</dbReference>
<dbReference type="SUPFAM" id="SSF55785">
    <property type="entry name" value="PYP-like sensor domain (PAS domain)"/>
    <property type="match status" value="1"/>
</dbReference>
<evidence type="ECO:0000313" key="8">
    <source>
        <dbReference type="EMBL" id="SBW01052.1"/>
    </source>
</evidence>
<dbReference type="SMART" id="SM00091">
    <property type="entry name" value="PAS"/>
    <property type="match status" value="1"/>
</dbReference>
<dbReference type="CDD" id="cd00009">
    <property type="entry name" value="AAA"/>
    <property type="match status" value="1"/>
</dbReference>
<dbReference type="GO" id="GO:0005524">
    <property type="term" value="F:ATP binding"/>
    <property type="evidence" value="ECO:0007669"/>
    <property type="project" value="UniProtKB-KW"/>
</dbReference>
<dbReference type="PROSITE" id="PS50045">
    <property type="entry name" value="SIGMA54_INTERACT_4"/>
    <property type="match status" value="1"/>
</dbReference>
<dbReference type="AlphaFoldDB" id="A0A212JNR3"/>
<dbReference type="InterPro" id="IPR027417">
    <property type="entry name" value="P-loop_NTPase"/>
</dbReference>
<keyword evidence="1" id="KW-0547">Nucleotide-binding</keyword>
<dbReference type="Gene3D" id="1.10.10.60">
    <property type="entry name" value="Homeodomain-like"/>
    <property type="match status" value="1"/>
</dbReference>
<name>A0A212JNR3_9BACT</name>
<dbReference type="PANTHER" id="PTHR32071">
    <property type="entry name" value="TRANSCRIPTIONAL REGULATORY PROTEIN"/>
    <property type="match status" value="1"/>
</dbReference>
<dbReference type="SUPFAM" id="SSF159800">
    <property type="entry name" value="PrpR receptor domain-like"/>
    <property type="match status" value="1"/>
</dbReference>
<evidence type="ECO:0000256" key="2">
    <source>
        <dbReference type="ARBA" id="ARBA00022840"/>
    </source>
</evidence>
<keyword evidence="3" id="KW-0805">Transcription regulation</keyword>
<dbReference type="PROSITE" id="PS00676">
    <property type="entry name" value="SIGMA54_INTERACT_2"/>
    <property type="match status" value="1"/>
</dbReference>
<protein>
    <submittedName>
        <fullName evidence="8">Sigma54 specific transcriptional regulator with PAS sensor, Fis family</fullName>
    </submittedName>
</protein>
<reference evidence="8" key="1">
    <citation type="submission" date="2016-04" db="EMBL/GenBank/DDBJ databases">
        <authorList>
            <person name="Evans L.H."/>
            <person name="Alamgir A."/>
            <person name="Owens N."/>
            <person name="Weber N.D."/>
            <person name="Virtaneva K."/>
            <person name="Barbian K."/>
            <person name="Babar A."/>
            <person name="Rosenke K."/>
        </authorList>
    </citation>
    <scope>NUCLEOTIDE SEQUENCE</scope>
    <source>
        <strain evidence="8">92-2</strain>
    </source>
</reference>
<evidence type="ECO:0000256" key="1">
    <source>
        <dbReference type="ARBA" id="ARBA00022741"/>
    </source>
</evidence>
<dbReference type="Gene3D" id="3.40.50.10660">
    <property type="entry name" value="PrpR receptor domain-like"/>
    <property type="match status" value="1"/>
</dbReference>
<dbReference type="SUPFAM" id="SSF46689">
    <property type="entry name" value="Homeodomain-like"/>
    <property type="match status" value="1"/>
</dbReference>
<dbReference type="PANTHER" id="PTHR32071:SF81">
    <property type="entry name" value="PROPIONATE CATABOLISM OPERON REGULATORY PROTEIN"/>
    <property type="match status" value="1"/>
</dbReference>
<dbReference type="SUPFAM" id="SSF52540">
    <property type="entry name" value="P-loop containing nucleoside triphosphate hydrolases"/>
    <property type="match status" value="1"/>
</dbReference>
<dbReference type="Gene3D" id="3.30.450.20">
    <property type="entry name" value="PAS domain"/>
    <property type="match status" value="1"/>
</dbReference>
<dbReference type="Gene3D" id="1.10.8.60">
    <property type="match status" value="1"/>
</dbReference>
<dbReference type="InterPro" id="IPR002078">
    <property type="entry name" value="Sigma_54_int"/>
</dbReference>
<dbReference type="InterPro" id="IPR010524">
    <property type="entry name" value="Sig_transdc_resp-reg_PrpR_N"/>
</dbReference>
<dbReference type="InterPro" id="IPR002197">
    <property type="entry name" value="HTH_Fis"/>
</dbReference>
<accession>A0A212JNR3</accession>
<dbReference type="GO" id="GO:0000156">
    <property type="term" value="F:phosphorelay response regulator activity"/>
    <property type="evidence" value="ECO:0007669"/>
    <property type="project" value="InterPro"/>
</dbReference>
<dbReference type="CDD" id="cd00130">
    <property type="entry name" value="PAS"/>
    <property type="match status" value="1"/>
</dbReference>
<dbReference type="InterPro" id="IPR009057">
    <property type="entry name" value="Homeodomain-like_sf"/>
</dbReference>
<dbReference type="InterPro" id="IPR000014">
    <property type="entry name" value="PAS"/>
</dbReference>
<dbReference type="GO" id="GO:0043565">
    <property type="term" value="F:sequence-specific DNA binding"/>
    <property type="evidence" value="ECO:0007669"/>
    <property type="project" value="InterPro"/>
</dbReference>
<dbReference type="Gene3D" id="3.40.50.2300">
    <property type="match status" value="1"/>
</dbReference>
<dbReference type="RefSeq" id="WP_227118461.1">
    <property type="nucleotide sequence ID" value="NZ_LT598928.1"/>
</dbReference>
<dbReference type="SMART" id="SM00382">
    <property type="entry name" value="AAA"/>
    <property type="match status" value="1"/>
</dbReference>
<keyword evidence="4" id="KW-0238">DNA-binding</keyword>
<organism evidence="8">
    <name type="scientific">uncultured Desulfovibrio sp</name>
    <dbReference type="NCBI Taxonomy" id="167968"/>
    <lineage>
        <taxon>Bacteria</taxon>
        <taxon>Pseudomonadati</taxon>
        <taxon>Thermodesulfobacteriota</taxon>
        <taxon>Desulfovibrionia</taxon>
        <taxon>Desulfovibrionales</taxon>
        <taxon>Desulfovibrionaceae</taxon>
        <taxon>Desulfovibrio</taxon>
        <taxon>environmental samples</taxon>
    </lineage>
</organism>
<dbReference type="PROSITE" id="PS50112">
    <property type="entry name" value="PAS"/>
    <property type="match status" value="1"/>
</dbReference>
<dbReference type="Pfam" id="PF06506">
    <property type="entry name" value="PrpR_N"/>
    <property type="match status" value="1"/>
</dbReference>
<evidence type="ECO:0000256" key="3">
    <source>
        <dbReference type="ARBA" id="ARBA00023015"/>
    </source>
</evidence>
<evidence type="ECO:0000256" key="5">
    <source>
        <dbReference type="ARBA" id="ARBA00023163"/>
    </source>
</evidence>
<sequence length="631" mass="69937">MNTPPVIGLVFSSQRNVNTVRKVLEDKPCRLVEAVFDLEDAVEPVRQIIEEQGVEVILSRRGTAYILRQLSVPVVALPDTTANQLRALKKASTMGRRIGITQIRTGECNLALCEELLGFQPEIILYSDKPSLEKGVLQAQQRGLEVIIGGDITRRAAQKCGLPFVDLHEQPEIPASFFDSIVNVVQTRRKTLKEKERYRSILDGISEGILAVDERGAIEEINPQACSMLQVNELNVIGTPVSSVFPALPLASAHERHEPLHNVTAASKHREQLIVNTIPIRVGKKPAGAVFSMQPASRILQAEERVRQAYNRGFRARYTLEDFLHTSSAVESLLEQARLYAVSEAGVCITGESGTGKEILAQGIHNASPRRLGPFVSLNCAAMPESLLESELFGYAEGTFTGGRRGGKIGIFELAQGGTLFLDEVGTISLSFQTRLLRVLQEKEIMRLGSNVVVPADVRIIAAANSDLWLDVAEGRLREDLYYRLHVLPLHIPPLRERKEDIPLLAEAFLQEFYAQNEAEQRPRLQLPETFVQALQALPWPGNVRQLRTVAERLTVVSPHGYDAAVGERLLEELRHPGFPQASKAVAMQRKSLTPESVREALHRCGNSKVRAAAQLGISRSTLWRLCKDMD</sequence>
<feature type="domain" description="Sigma-54 factor interaction" evidence="6">
    <location>
        <begin position="323"/>
        <end position="556"/>
    </location>
</feature>
<dbReference type="GO" id="GO:0006355">
    <property type="term" value="P:regulation of DNA-templated transcription"/>
    <property type="evidence" value="ECO:0007669"/>
    <property type="project" value="InterPro"/>
</dbReference>
<evidence type="ECO:0000259" key="7">
    <source>
        <dbReference type="PROSITE" id="PS50112"/>
    </source>
</evidence>
<gene>
    <name evidence="8" type="ORF">KM92DES2_11439</name>
</gene>
<evidence type="ECO:0000259" key="6">
    <source>
        <dbReference type="PROSITE" id="PS50045"/>
    </source>
</evidence>
<keyword evidence="5" id="KW-0804">Transcription</keyword>
<dbReference type="FunFam" id="3.40.50.300:FF:000006">
    <property type="entry name" value="DNA-binding transcriptional regulator NtrC"/>
    <property type="match status" value="1"/>
</dbReference>
<evidence type="ECO:0000256" key="4">
    <source>
        <dbReference type="ARBA" id="ARBA00023125"/>
    </source>
</evidence>
<dbReference type="InterPro" id="IPR003593">
    <property type="entry name" value="AAA+_ATPase"/>
</dbReference>
<proteinExistence type="predicted"/>
<dbReference type="InterPro" id="IPR035965">
    <property type="entry name" value="PAS-like_dom_sf"/>
</dbReference>
<dbReference type="InterPro" id="IPR025944">
    <property type="entry name" value="Sigma_54_int_dom_CS"/>
</dbReference>
<dbReference type="EMBL" id="FLUP01000001">
    <property type="protein sequence ID" value="SBW01052.1"/>
    <property type="molecule type" value="Genomic_DNA"/>
</dbReference>
<dbReference type="Pfam" id="PF02954">
    <property type="entry name" value="HTH_8"/>
    <property type="match status" value="1"/>
</dbReference>
<dbReference type="PROSITE" id="PS00688">
    <property type="entry name" value="SIGMA54_INTERACT_3"/>
    <property type="match status" value="1"/>
</dbReference>
<dbReference type="Pfam" id="PF13188">
    <property type="entry name" value="PAS_8"/>
    <property type="match status" value="1"/>
</dbReference>
<dbReference type="InterPro" id="IPR025943">
    <property type="entry name" value="Sigma_54_int_dom_ATP-bd_2"/>
</dbReference>
<dbReference type="InterPro" id="IPR058031">
    <property type="entry name" value="AAA_lid_NorR"/>
</dbReference>
<keyword evidence="2" id="KW-0067">ATP-binding</keyword>
<dbReference type="Pfam" id="PF00158">
    <property type="entry name" value="Sigma54_activat"/>
    <property type="match status" value="1"/>
</dbReference>